<dbReference type="Proteomes" id="UP000677913">
    <property type="component" value="Unassembled WGS sequence"/>
</dbReference>
<organism evidence="1 2">
    <name type="scientific">Actinocrinis puniceicyclus</name>
    <dbReference type="NCBI Taxonomy" id="977794"/>
    <lineage>
        <taxon>Bacteria</taxon>
        <taxon>Bacillati</taxon>
        <taxon>Actinomycetota</taxon>
        <taxon>Actinomycetes</taxon>
        <taxon>Catenulisporales</taxon>
        <taxon>Actinospicaceae</taxon>
        <taxon>Actinocrinis</taxon>
    </lineage>
</organism>
<keyword evidence="2" id="KW-1185">Reference proteome</keyword>
<proteinExistence type="predicted"/>
<dbReference type="SUPFAM" id="SSF53300">
    <property type="entry name" value="vWA-like"/>
    <property type="match status" value="1"/>
</dbReference>
<evidence type="ECO:0000313" key="2">
    <source>
        <dbReference type="Proteomes" id="UP000677913"/>
    </source>
</evidence>
<accession>A0A8J7WT32</accession>
<name>A0A8J7WT32_9ACTN</name>
<dbReference type="AlphaFoldDB" id="A0A8J7WT32"/>
<protein>
    <recommendedName>
        <fullName evidence="3">VWFA domain-containing protein</fullName>
    </recommendedName>
</protein>
<evidence type="ECO:0008006" key="3">
    <source>
        <dbReference type="Google" id="ProtNLM"/>
    </source>
</evidence>
<dbReference type="RefSeq" id="WP_211470613.1">
    <property type="nucleotide sequence ID" value="NZ_JAGSXH010000112.1"/>
</dbReference>
<reference evidence="1" key="1">
    <citation type="submission" date="2021-04" db="EMBL/GenBank/DDBJ databases">
        <title>Genome based classification of Actinospica acidithermotolerans sp. nov., an actinobacterium isolated from an Indonesian hot spring.</title>
        <authorList>
            <person name="Kusuma A.B."/>
            <person name="Putra K.E."/>
            <person name="Nafisah S."/>
            <person name="Loh J."/>
            <person name="Nouioui I."/>
            <person name="Goodfellow M."/>
        </authorList>
    </citation>
    <scope>NUCLEOTIDE SEQUENCE</scope>
    <source>
        <strain evidence="1">DSM 45618</strain>
    </source>
</reference>
<sequence length="242" mass="27044">MTTDSDYSPDVIRGEVRLKCLPTYIVLDTSSSMNDHVELLNKSLQDLHKVTYQNPEISEFAHISIIVFNTEAHLALPMSDISQVTQLPRVGCGGRTEYAKVFERLRERIDIDVPALRAADKLVLRPAVFFMTDGAPTDGFTEQSRQTDERIWKAALSRLVDPDWERHPHVVTFGFGSANEHVLGTVATLQAFIAEDGADQSDALTDVFTFLLRTLSISATRNNFVVPTAMEGYRAVELEEIS</sequence>
<gene>
    <name evidence="1" type="ORF">KGA66_23250</name>
</gene>
<evidence type="ECO:0000313" key="1">
    <source>
        <dbReference type="EMBL" id="MBS2965982.1"/>
    </source>
</evidence>
<comment type="caution">
    <text evidence="1">The sequence shown here is derived from an EMBL/GenBank/DDBJ whole genome shotgun (WGS) entry which is preliminary data.</text>
</comment>
<dbReference type="InterPro" id="IPR036465">
    <property type="entry name" value="vWFA_dom_sf"/>
</dbReference>
<dbReference type="Gene3D" id="3.40.50.410">
    <property type="entry name" value="von Willebrand factor, type A domain"/>
    <property type="match status" value="1"/>
</dbReference>
<dbReference type="EMBL" id="JAGSXH010000112">
    <property type="protein sequence ID" value="MBS2965982.1"/>
    <property type="molecule type" value="Genomic_DNA"/>
</dbReference>